<comment type="subcellular location">
    <subcellularLocation>
        <location evidence="1">Membrane</location>
        <topology evidence="1">Multi-pass membrane protein</topology>
    </subcellularLocation>
</comment>
<dbReference type="PANTHER" id="PTHR11562:SF40">
    <property type="entry name" value="CATION EFFLUX SYSTEM PROTEIN"/>
    <property type="match status" value="1"/>
</dbReference>
<dbReference type="EMBL" id="VTOX01000002">
    <property type="protein sequence ID" value="NKE65955.1"/>
    <property type="molecule type" value="Genomic_DNA"/>
</dbReference>
<organism evidence="7 8">
    <name type="scientific">Ramlibacter lithotrophicus</name>
    <dbReference type="NCBI Taxonomy" id="2606681"/>
    <lineage>
        <taxon>Bacteria</taxon>
        <taxon>Pseudomonadati</taxon>
        <taxon>Pseudomonadota</taxon>
        <taxon>Betaproteobacteria</taxon>
        <taxon>Burkholderiales</taxon>
        <taxon>Comamonadaceae</taxon>
        <taxon>Ramlibacter</taxon>
    </lineage>
</organism>
<dbReference type="NCBIfam" id="NF033827">
    <property type="entry name" value="CDF_efflux_DmeF"/>
    <property type="match status" value="1"/>
</dbReference>
<dbReference type="GO" id="GO:0005886">
    <property type="term" value="C:plasma membrane"/>
    <property type="evidence" value="ECO:0007669"/>
    <property type="project" value="TreeGrafter"/>
</dbReference>
<keyword evidence="3 5" id="KW-1133">Transmembrane helix</keyword>
<dbReference type="Proteomes" id="UP000521868">
    <property type="component" value="Unassembled WGS sequence"/>
</dbReference>
<reference evidence="7 8" key="1">
    <citation type="journal article" date="2020" name="Nature">
        <title>Bacterial chemolithoautotrophy via manganese oxidation.</title>
        <authorList>
            <person name="Yu H."/>
            <person name="Leadbetter J.R."/>
        </authorList>
    </citation>
    <scope>NUCLEOTIDE SEQUENCE [LARGE SCALE GENOMIC DNA]</scope>
    <source>
        <strain evidence="7 8">RBP-1</strain>
    </source>
</reference>
<evidence type="ECO:0000256" key="4">
    <source>
        <dbReference type="ARBA" id="ARBA00023136"/>
    </source>
</evidence>
<dbReference type="GO" id="GO:0005385">
    <property type="term" value="F:zinc ion transmembrane transporter activity"/>
    <property type="evidence" value="ECO:0007669"/>
    <property type="project" value="TreeGrafter"/>
</dbReference>
<feature type="transmembrane region" description="Helical" evidence="5">
    <location>
        <begin position="59"/>
        <end position="80"/>
    </location>
</feature>
<feature type="transmembrane region" description="Helical" evidence="5">
    <location>
        <begin position="92"/>
        <end position="113"/>
    </location>
</feature>
<keyword evidence="2 5" id="KW-0812">Transmembrane</keyword>
<dbReference type="InterPro" id="IPR027469">
    <property type="entry name" value="Cation_efflux_TMD_sf"/>
</dbReference>
<evidence type="ECO:0000313" key="7">
    <source>
        <dbReference type="EMBL" id="NKE65955.1"/>
    </source>
</evidence>
<dbReference type="InterPro" id="IPR002524">
    <property type="entry name" value="Cation_efflux"/>
</dbReference>
<feature type="transmembrane region" description="Helical" evidence="5">
    <location>
        <begin position="125"/>
        <end position="148"/>
    </location>
</feature>
<feature type="transmembrane region" description="Helical" evidence="5">
    <location>
        <begin position="28"/>
        <end position="47"/>
    </location>
</feature>
<dbReference type="NCBIfam" id="TIGR01297">
    <property type="entry name" value="CDF"/>
    <property type="match status" value="1"/>
</dbReference>
<evidence type="ECO:0000256" key="2">
    <source>
        <dbReference type="ARBA" id="ARBA00022692"/>
    </source>
</evidence>
<accession>A0A7X6DF10</accession>
<evidence type="ECO:0000259" key="6">
    <source>
        <dbReference type="Pfam" id="PF01545"/>
    </source>
</evidence>
<dbReference type="InterPro" id="IPR050681">
    <property type="entry name" value="CDF/SLC30A"/>
</dbReference>
<dbReference type="PANTHER" id="PTHR11562">
    <property type="entry name" value="CATION EFFLUX PROTEIN/ ZINC TRANSPORTER"/>
    <property type="match status" value="1"/>
</dbReference>
<dbReference type="RefSeq" id="WP_168107030.1">
    <property type="nucleotide sequence ID" value="NZ_VTOX01000002.1"/>
</dbReference>
<feature type="transmembrane region" description="Helical" evidence="5">
    <location>
        <begin position="206"/>
        <end position="224"/>
    </location>
</feature>
<name>A0A7X6DF10_9BURK</name>
<evidence type="ECO:0000256" key="5">
    <source>
        <dbReference type="SAM" id="Phobius"/>
    </source>
</evidence>
<dbReference type="Pfam" id="PF01545">
    <property type="entry name" value="Cation_efflux"/>
    <property type="match status" value="1"/>
</dbReference>
<dbReference type="SUPFAM" id="SSF161111">
    <property type="entry name" value="Cation efflux protein transmembrane domain-like"/>
    <property type="match status" value="1"/>
</dbReference>
<evidence type="ECO:0000313" key="8">
    <source>
        <dbReference type="Proteomes" id="UP000521868"/>
    </source>
</evidence>
<dbReference type="Gene3D" id="1.20.1510.10">
    <property type="entry name" value="Cation efflux protein transmembrane domain"/>
    <property type="match status" value="1"/>
</dbReference>
<protein>
    <submittedName>
        <fullName evidence="7">CDF family Co(II)/Ni(II) efflux transporter DmeF</fullName>
    </submittedName>
</protein>
<comment type="caution">
    <text evidence="7">The sequence shown here is derived from an EMBL/GenBank/DDBJ whole genome shotgun (WGS) entry which is preliminary data.</text>
</comment>
<proteinExistence type="predicted"/>
<dbReference type="InterPro" id="IPR058533">
    <property type="entry name" value="Cation_efflux_TM"/>
</dbReference>
<dbReference type="AlphaFoldDB" id="A0A7X6DF10"/>
<sequence>MQTEDRSDLAHDHVFDQGSAAAERGTRLVLWITAATMVLEIVAGWWFNSMALTADGWHMGSHAVAIGLSVLAYATARRYASDPRFAFGTWKIEILGGFASAVCLLGVAAMMVAGSVERLLAPQPIQYREALAVACLGLAVNIACAAILGRAHHHDHGHDHEHGHGHHHDLNLKSAYVHVITDAATSVLAIVALGGGWLYGWSWLDPAIGIVGAIVVALWARGLIVETAKVLLDREMDHPVVDEIRAAVEAGPGGSVRITDLHVWRVGRQVYSCALTVVSDDPALTPGEVRRRLAQHEEIVHSTIEIHLAAGALPAAS</sequence>
<feature type="transmembrane region" description="Helical" evidence="5">
    <location>
        <begin position="175"/>
        <end position="200"/>
    </location>
</feature>
<keyword evidence="4 5" id="KW-0472">Membrane</keyword>
<gene>
    <name evidence="7" type="primary">dmeF</name>
    <name evidence="7" type="ORF">RAMLITH_08995</name>
</gene>
<feature type="domain" description="Cation efflux protein transmembrane" evidence="6">
    <location>
        <begin position="28"/>
        <end position="232"/>
    </location>
</feature>
<evidence type="ECO:0000256" key="1">
    <source>
        <dbReference type="ARBA" id="ARBA00004141"/>
    </source>
</evidence>
<keyword evidence="8" id="KW-1185">Reference proteome</keyword>
<evidence type="ECO:0000256" key="3">
    <source>
        <dbReference type="ARBA" id="ARBA00022989"/>
    </source>
</evidence>